<keyword evidence="6 9" id="KW-0249">Electron transport</keyword>
<keyword evidence="3 9" id="KW-0679">Respiratory chain</keyword>
<evidence type="ECO:0000256" key="2">
    <source>
        <dbReference type="ARBA" id="ARBA00022448"/>
    </source>
</evidence>
<dbReference type="Gene3D" id="3.30.160.190">
    <property type="entry name" value="atu1810 like domain"/>
    <property type="match status" value="1"/>
</dbReference>
<keyword evidence="7 9" id="KW-0496">Mitochondrion</keyword>
<evidence type="ECO:0000256" key="5">
    <source>
        <dbReference type="ARBA" id="ARBA00022946"/>
    </source>
</evidence>
<dbReference type="InterPro" id="IPR038532">
    <property type="entry name" value="NDUFS4-like_sf"/>
</dbReference>
<evidence type="ECO:0000256" key="6">
    <source>
        <dbReference type="ARBA" id="ARBA00022982"/>
    </source>
</evidence>
<evidence type="ECO:0000256" key="8">
    <source>
        <dbReference type="ARBA" id="ARBA00023136"/>
    </source>
</evidence>
<proteinExistence type="inferred from homology"/>
<sequence>MAGFVRRVGQNLVSAHHRAQVSWKRFCSSDALMELGVKPGEVGMVSGIPEQQLKGRVIIYSPARTASQQGSGKFGKRKINFLSTHKNIDVILMTSSSHFLQLESVRNVGEAGLEFDSEEAAKAFAEKYGWEYELNSRINKQLHQYPFSVLICGKV</sequence>
<dbReference type="AlphaFoldDB" id="A0A6P6AMB1"/>
<comment type="function">
    <text evidence="9">Accessory subunit of the mitochondrial membrane respiratory chain NADH dehydrogenase (Complex I), that is believed not to be involved in catalysis. Complex I functions in the transfer of electrons from NADH to the respiratory chain. The immediate electron acceptor for the enzyme is believed to be ubiquinone.</text>
</comment>
<accession>A0A6P6AMB1</accession>
<evidence type="ECO:0000256" key="1">
    <source>
        <dbReference type="ARBA" id="ARBA00005882"/>
    </source>
</evidence>
<evidence type="ECO:0000256" key="4">
    <source>
        <dbReference type="ARBA" id="ARBA00022792"/>
    </source>
</evidence>
<dbReference type="GO" id="GO:0022900">
    <property type="term" value="P:electron transport chain"/>
    <property type="evidence" value="ECO:0007669"/>
    <property type="project" value="InterPro"/>
</dbReference>
<evidence type="ECO:0000256" key="9">
    <source>
        <dbReference type="RuleBase" id="RU367010"/>
    </source>
</evidence>
<keyword evidence="5 9" id="KW-0809">Transit peptide</keyword>
<dbReference type="RefSeq" id="XP_022765950.1">
    <property type="nucleotide sequence ID" value="XM_022910215.1"/>
</dbReference>
<dbReference type="Pfam" id="PF04800">
    <property type="entry name" value="NDUS4"/>
    <property type="match status" value="1"/>
</dbReference>
<dbReference type="OrthoDB" id="3089at2759"/>
<dbReference type="PANTHER" id="PTHR12219">
    <property type="entry name" value="NADH-UBIQUINONE OXIDOREDUCTASE"/>
    <property type="match status" value="1"/>
</dbReference>
<organism evidence="10 11">
    <name type="scientific">Durio zibethinus</name>
    <name type="common">Durian</name>
    <dbReference type="NCBI Taxonomy" id="66656"/>
    <lineage>
        <taxon>Eukaryota</taxon>
        <taxon>Viridiplantae</taxon>
        <taxon>Streptophyta</taxon>
        <taxon>Embryophyta</taxon>
        <taxon>Tracheophyta</taxon>
        <taxon>Spermatophyta</taxon>
        <taxon>Magnoliopsida</taxon>
        <taxon>eudicotyledons</taxon>
        <taxon>Gunneridae</taxon>
        <taxon>Pentapetalae</taxon>
        <taxon>rosids</taxon>
        <taxon>malvids</taxon>
        <taxon>Malvales</taxon>
        <taxon>Malvaceae</taxon>
        <taxon>Helicteroideae</taxon>
        <taxon>Durio</taxon>
    </lineage>
</organism>
<dbReference type="InterPro" id="IPR006885">
    <property type="entry name" value="NADH_UbQ_FeS_4_mit-like"/>
</dbReference>
<comment type="subcellular location">
    <subcellularLocation>
        <location evidence="9">Mitochondrion inner membrane</location>
        <topology evidence="9">Peripheral membrane protein</topology>
        <orientation evidence="9">Matrix side</orientation>
    </subcellularLocation>
</comment>
<evidence type="ECO:0000313" key="10">
    <source>
        <dbReference type="Proteomes" id="UP000515121"/>
    </source>
</evidence>
<reference evidence="11" key="1">
    <citation type="submission" date="2025-08" db="UniProtKB">
        <authorList>
            <consortium name="RefSeq"/>
        </authorList>
    </citation>
    <scope>IDENTIFICATION</scope>
    <source>
        <tissue evidence="11">Fruit stalk</tissue>
    </source>
</reference>
<dbReference type="GeneID" id="111310822"/>
<evidence type="ECO:0000256" key="7">
    <source>
        <dbReference type="ARBA" id="ARBA00023128"/>
    </source>
</evidence>
<keyword evidence="10" id="KW-1185">Reference proteome</keyword>
<comment type="similarity">
    <text evidence="1 9">Belongs to the complex I NDUFS4 subunit family.</text>
</comment>
<dbReference type="GO" id="GO:0005743">
    <property type="term" value="C:mitochondrial inner membrane"/>
    <property type="evidence" value="ECO:0007669"/>
    <property type="project" value="UniProtKB-SubCell"/>
</dbReference>
<evidence type="ECO:0000313" key="11">
    <source>
        <dbReference type="RefSeq" id="XP_022765950.1"/>
    </source>
</evidence>
<dbReference type="KEGG" id="dzi:111310822"/>
<name>A0A6P6AMB1_DURZI</name>
<gene>
    <name evidence="11" type="primary">LOC111310822</name>
</gene>
<evidence type="ECO:0000256" key="3">
    <source>
        <dbReference type="ARBA" id="ARBA00022660"/>
    </source>
</evidence>
<protein>
    <recommendedName>
        <fullName evidence="9">NADH dehydrogenase [ubiquinone] iron-sulfur protein 4, mitochondrial</fullName>
    </recommendedName>
</protein>
<dbReference type="Proteomes" id="UP000515121">
    <property type="component" value="Unplaced"/>
</dbReference>
<keyword evidence="2 9" id="KW-0813">Transport</keyword>
<keyword evidence="4 9" id="KW-0999">Mitochondrion inner membrane</keyword>
<dbReference type="PANTHER" id="PTHR12219:SF23">
    <property type="entry name" value="NADH DEHYDROGENASE [UBIQUINONE] IRON-SULFUR PROTEIN 4, MITOCHONDRIAL"/>
    <property type="match status" value="1"/>
</dbReference>
<keyword evidence="8 9" id="KW-0472">Membrane</keyword>